<feature type="region of interest" description="Disordered" evidence="1">
    <location>
        <begin position="1"/>
        <end position="28"/>
    </location>
</feature>
<feature type="transmembrane region" description="Helical" evidence="2">
    <location>
        <begin position="51"/>
        <end position="73"/>
    </location>
</feature>
<sequence length="172" mass="19232">MSEIRRRPPSHSTEQLSTHHRTASCTAKTTPAGLRQTLRHMHASPDITQQTIFRAAALPCIFACLIFSSTITLRAQFTSPSPPDLSRNVEAQIHAEKLLDKVLLWADGLWWNRNGGIWTLLWMSGIALSVLRVAIWAVAKVVQGLVELDEPPSEQGGYQWKLVQDVLGRNED</sequence>
<accession>A0A4S4LMY1</accession>
<proteinExistence type="predicted"/>
<name>A0A4S4LMY1_9AGAM</name>
<evidence type="ECO:0000313" key="4">
    <source>
        <dbReference type="Proteomes" id="UP000310158"/>
    </source>
</evidence>
<evidence type="ECO:0000256" key="2">
    <source>
        <dbReference type="SAM" id="Phobius"/>
    </source>
</evidence>
<keyword evidence="2" id="KW-0812">Transmembrane</keyword>
<evidence type="ECO:0000256" key="1">
    <source>
        <dbReference type="SAM" id="MobiDB-lite"/>
    </source>
</evidence>
<dbReference type="Proteomes" id="UP000310158">
    <property type="component" value="Unassembled WGS sequence"/>
</dbReference>
<keyword evidence="4" id="KW-1185">Reference proteome</keyword>
<dbReference type="AlphaFoldDB" id="A0A4S4LMY1"/>
<dbReference type="EMBL" id="SGPL01000411">
    <property type="protein sequence ID" value="THH12838.1"/>
    <property type="molecule type" value="Genomic_DNA"/>
</dbReference>
<evidence type="ECO:0000313" key="3">
    <source>
        <dbReference type="EMBL" id="THH12838.1"/>
    </source>
</evidence>
<comment type="caution">
    <text evidence="3">The sequence shown here is derived from an EMBL/GenBank/DDBJ whole genome shotgun (WGS) entry which is preliminary data.</text>
</comment>
<reference evidence="3 4" key="1">
    <citation type="submission" date="2019-02" db="EMBL/GenBank/DDBJ databases">
        <title>Genome sequencing of the rare red list fungi Bondarzewia mesenterica.</title>
        <authorList>
            <person name="Buettner E."/>
            <person name="Kellner H."/>
        </authorList>
    </citation>
    <scope>NUCLEOTIDE SEQUENCE [LARGE SCALE GENOMIC DNA]</scope>
    <source>
        <strain evidence="3 4">DSM 108281</strain>
    </source>
</reference>
<feature type="transmembrane region" description="Helical" evidence="2">
    <location>
        <begin position="117"/>
        <end position="139"/>
    </location>
</feature>
<keyword evidence="2" id="KW-0472">Membrane</keyword>
<gene>
    <name evidence="3" type="ORF">EW146_g7319</name>
</gene>
<keyword evidence="2" id="KW-1133">Transmembrane helix</keyword>
<protein>
    <submittedName>
        <fullName evidence="3">Uncharacterized protein</fullName>
    </submittedName>
</protein>
<organism evidence="3 4">
    <name type="scientific">Bondarzewia mesenterica</name>
    <dbReference type="NCBI Taxonomy" id="1095465"/>
    <lineage>
        <taxon>Eukaryota</taxon>
        <taxon>Fungi</taxon>
        <taxon>Dikarya</taxon>
        <taxon>Basidiomycota</taxon>
        <taxon>Agaricomycotina</taxon>
        <taxon>Agaricomycetes</taxon>
        <taxon>Russulales</taxon>
        <taxon>Bondarzewiaceae</taxon>
        <taxon>Bondarzewia</taxon>
    </lineage>
</organism>